<protein>
    <recommendedName>
        <fullName evidence="21">LNR domain-containing protein</fullName>
    </recommendedName>
</protein>
<keyword evidence="16" id="KW-0010">Activator</keyword>
<evidence type="ECO:0000256" key="15">
    <source>
        <dbReference type="ARBA" id="ARBA00023157"/>
    </source>
</evidence>
<dbReference type="EMBL" id="JAUCMV010000005">
    <property type="protein sequence ID" value="KAK0393457.1"/>
    <property type="molecule type" value="Genomic_DNA"/>
</dbReference>
<gene>
    <name evidence="22" type="ORF">QR680_000221</name>
</gene>
<evidence type="ECO:0000256" key="13">
    <source>
        <dbReference type="ARBA" id="ARBA00023043"/>
    </source>
</evidence>
<evidence type="ECO:0000256" key="18">
    <source>
        <dbReference type="ARBA" id="ARBA00023180"/>
    </source>
</evidence>
<evidence type="ECO:0000256" key="3">
    <source>
        <dbReference type="ARBA" id="ARBA00022473"/>
    </source>
</evidence>
<evidence type="ECO:0000256" key="10">
    <source>
        <dbReference type="ARBA" id="ARBA00022976"/>
    </source>
</evidence>
<dbReference type="InterPro" id="IPR000800">
    <property type="entry name" value="Notch_dom"/>
</dbReference>
<keyword evidence="4" id="KW-1003">Cell membrane</keyword>
<evidence type="ECO:0000256" key="5">
    <source>
        <dbReference type="ARBA" id="ARBA00022536"/>
    </source>
</evidence>
<keyword evidence="12" id="KW-0805">Transcription regulation</keyword>
<keyword evidence="3" id="KW-0217">Developmental protein</keyword>
<dbReference type="GO" id="GO:0040024">
    <property type="term" value="P:dauer larval development"/>
    <property type="evidence" value="ECO:0007669"/>
    <property type="project" value="UniProtKB-ARBA"/>
</dbReference>
<proteinExistence type="predicted"/>
<evidence type="ECO:0000313" key="22">
    <source>
        <dbReference type="EMBL" id="KAK0393457.1"/>
    </source>
</evidence>
<dbReference type="GO" id="GO:0061629">
    <property type="term" value="F:RNA polymerase II-specific DNA-binding transcription factor binding"/>
    <property type="evidence" value="ECO:0007669"/>
    <property type="project" value="UniProtKB-ARBA"/>
</dbReference>
<keyword evidence="7" id="KW-0732">Signal</keyword>
<evidence type="ECO:0000256" key="7">
    <source>
        <dbReference type="ARBA" id="ARBA00022729"/>
    </source>
</evidence>
<sequence>MDEHASEECKQANGDTGSTDELAELLEEVRTKKHILERYMAAVKCRDEDIARARNRLAQVADGSSRRLPLIDFNRAPLVSEKPMQLNGRARQLLKPSSTSKTMENAIPDNNGEVINDVVALRERKEFLLSEIKKERYARTSWIPVETGHLNRVEKTQNVYQMRVASLVTAIWATKEKTAPWISTNAKKGRTIAKMGLPVSTSMDLTTDGITDNLNICAGFNCTTKAGNGECDHECNSLVCGYDGGDCSVDGHNFLPDCPFAGFCMRVFKDGHCDPKCNVKECHFDGYDCDKNVPKCSHSYAEFCINSYGDGTCQRMCNNRGCGWDGGDCLKTPTTLAQFGSNWVQNHLAIAIRTSPWDLYLRMNRLRMFLSSRLKAVVTVVVDEFDRPLIYEWSPEELAHKQITWNQKSLANYANDAYGVLVKFSLDVTVCFEEHIDWKECVNSIQQAVNILDTLSIREQFRDSGFDVKDISAVKDRRMGECDWRITENCWRAFGDGMCDKECNTVGCGFDGGDCLREAEKDEKYVLPGYLTVIALSNDINVDISRILMRLSKQLRAVVSVAIRNNAQPLIYRWSSSNFSGELIDLDREKRASNTTLNPFQQEQKGLVNQGYLIKLKVDTSVCHQWGWTKCIPDVYSAAAKLNKFVKKNLQLYLIYASELDLESTSSNLTVIHYIALCSIIFSTSVTVIFITYVVITVRRNRLYRNSFQNISLHFKASEPDIVTIQEPGEERNHLVSLASRCDDA</sequence>
<dbReference type="GO" id="GO:0090575">
    <property type="term" value="C:RNA polymerase II transcription regulator complex"/>
    <property type="evidence" value="ECO:0007669"/>
    <property type="project" value="UniProtKB-ARBA"/>
</dbReference>
<evidence type="ECO:0000256" key="1">
    <source>
        <dbReference type="ARBA" id="ARBA00004123"/>
    </source>
</evidence>
<evidence type="ECO:0000256" key="19">
    <source>
        <dbReference type="ARBA" id="ARBA00023242"/>
    </source>
</evidence>
<evidence type="ECO:0000259" key="21">
    <source>
        <dbReference type="PROSITE" id="PS50258"/>
    </source>
</evidence>
<keyword evidence="23" id="KW-1185">Reference proteome</keyword>
<evidence type="ECO:0000256" key="20">
    <source>
        <dbReference type="SAM" id="Phobius"/>
    </source>
</evidence>
<evidence type="ECO:0000256" key="14">
    <source>
        <dbReference type="ARBA" id="ARBA00023136"/>
    </source>
</evidence>
<dbReference type="FunFam" id="3.30.300.320:FF:000001">
    <property type="entry name" value="Neurogenic locus notch 1"/>
    <property type="match status" value="1"/>
</dbReference>
<keyword evidence="14 20" id="KW-0472">Membrane</keyword>
<dbReference type="GO" id="GO:0001708">
    <property type="term" value="P:cell fate specification"/>
    <property type="evidence" value="ECO:0007669"/>
    <property type="project" value="UniProtKB-ARBA"/>
</dbReference>
<feature type="domain" description="LNR" evidence="21">
    <location>
        <begin position="482"/>
        <end position="515"/>
    </location>
</feature>
<keyword evidence="18" id="KW-0325">Glycoprotein</keyword>
<evidence type="ECO:0000256" key="11">
    <source>
        <dbReference type="ARBA" id="ARBA00022989"/>
    </source>
</evidence>
<dbReference type="Proteomes" id="UP001175271">
    <property type="component" value="Unassembled WGS sequence"/>
</dbReference>
<dbReference type="AlphaFoldDB" id="A0AA39GTW2"/>
<evidence type="ECO:0000256" key="2">
    <source>
        <dbReference type="ARBA" id="ARBA00004251"/>
    </source>
</evidence>
<organism evidence="22 23">
    <name type="scientific">Steinernema hermaphroditum</name>
    <dbReference type="NCBI Taxonomy" id="289476"/>
    <lineage>
        <taxon>Eukaryota</taxon>
        <taxon>Metazoa</taxon>
        <taxon>Ecdysozoa</taxon>
        <taxon>Nematoda</taxon>
        <taxon>Chromadorea</taxon>
        <taxon>Rhabditida</taxon>
        <taxon>Tylenchina</taxon>
        <taxon>Panagrolaimomorpha</taxon>
        <taxon>Strongyloidoidea</taxon>
        <taxon>Steinernematidae</taxon>
        <taxon>Steinernema</taxon>
    </lineage>
</organism>
<keyword evidence="5" id="KW-0245">EGF-like domain</keyword>
<keyword evidence="9" id="KW-0221">Differentiation</keyword>
<dbReference type="GO" id="GO:0007219">
    <property type="term" value="P:Notch signaling pathway"/>
    <property type="evidence" value="ECO:0007669"/>
    <property type="project" value="UniProtKB-KW"/>
</dbReference>
<feature type="transmembrane region" description="Helical" evidence="20">
    <location>
        <begin position="671"/>
        <end position="696"/>
    </location>
</feature>
<evidence type="ECO:0000256" key="12">
    <source>
        <dbReference type="ARBA" id="ARBA00023015"/>
    </source>
</evidence>
<keyword evidence="6 20" id="KW-0812">Transmembrane</keyword>
<keyword evidence="10" id="KW-0914">Notch signaling pathway</keyword>
<dbReference type="SMART" id="SM00004">
    <property type="entry name" value="NL"/>
    <property type="match status" value="4"/>
</dbReference>
<comment type="caution">
    <text evidence="22">The sequence shown here is derived from an EMBL/GenBank/DDBJ whole genome shotgun (WGS) entry which is preliminary data.</text>
</comment>
<dbReference type="Pfam" id="PF00066">
    <property type="entry name" value="Notch"/>
    <property type="match status" value="4"/>
</dbReference>
<accession>A0AA39GTW2</accession>
<evidence type="ECO:0000256" key="8">
    <source>
        <dbReference type="ARBA" id="ARBA00022737"/>
    </source>
</evidence>
<keyword evidence="19" id="KW-0539">Nucleus</keyword>
<name>A0AA39GTW2_9BILA</name>
<keyword evidence="8" id="KW-0677">Repeat</keyword>
<dbReference type="GO" id="GO:0005886">
    <property type="term" value="C:plasma membrane"/>
    <property type="evidence" value="ECO:0007669"/>
    <property type="project" value="UniProtKB-SubCell"/>
</dbReference>
<dbReference type="SUPFAM" id="SSF90193">
    <property type="entry name" value="Notch domain"/>
    <property type="match status" value="4"/>
</dbReference>
<dbReference type="Gene3D" id="3.30.300.320">
    <property type="match status" value="1"/>
</dbReference>
<evidence type="ECO:0000256" key="17">
    <source>
        <dbReference type="ARBA" id="ARBA00023163"/>
    </source>
</evidence>
<dbReference type="PROSITE" id="PS50258">
    <property type="entry name" value="LNR"/>
    <property type="match status" value="2"/>
</dbReference>
<dbReference type="Gene3D" id="3.30.70.3310">
    <property type="match status" value="1"/>
</dbReference>
<dbReference type="PRINTS" id="PR01452">
    <property type="entry name" value="LNOTCHREPEAT"/>
</dbReference>
<dbReference type="Gene3D" id="4.10.470.20">
    <property type="match status" value="1"/>
</dbReference>
<evidence type="ECO:0000256" key="4">
    <source>
        <dbReference type="ARBA" id="ARBA00022475"/>
    </source>
</evidence>
<evidence type="ECO:0000256" key="6">
    <source>
        <dbReference type="ARBA" id="ARBA00022692"/>
    </source>
</evidence>
<feature type="domain" description="LNR" evidence="21">
    <location>
        <begin position="258"/>
        <end position="296"/>
    </location>
</feature>
<evidence type="ECO:0000313" key="23">
    <source>
        <dbReference type="Proteomes" id="UP001175271"/>
    </source>
</evidence>
<keyword evidence="17" id="KW-0804">Transcription</keyword>
<reference evidence="22" key="1">
    <citation type="submission" date="2023-06" db="EMBL/GenBank/DDBJ databases">
        <title>Genomic analysis of the entomopathogenic nematode Steinernema hermaphroditum.</title>
        <authorList>
            <person name="Schwarz E.M."/>
            <person name="Heppert J.K."/>
            <person name="Baniya A."/>
            <person name="Schwartz H.T."/>
            <person name="Tan C.-H."/>
            <person name="Antoshechkin I."/>
            <person name="Sternberg P.W."/>
            <person name="Goodrich-Blair H."/>
            <person name="Dillman A.R."/>
        </authorList>
    </citation>
    <scope>NUCLEOTIDE SEQUENCE</scope>
    <source>
        <strain evidence="22">PS9179</strain>
        <tissue evidence="22">Whole animal</tissue>
    </source>
</reference>
<comment type="subcellular location">
    <subcellularLocation>
        <location evidence="2">Cell membrane</location>
        <topology evidence="2">Single-pass type I membrane protein</topology>
    </subcellularLocation>
    <subcellularLocation>
        <location evidence="1">Nucleus</location>
    </subcellularLocation>
</comment>
<evidence type="ECO:0000256" key="16">
    <source>
        <dbReference type="ARBA" id="ARBA00023159"/>
    </source>
</evidence>
<keyword evidence="11 20" id="KW-1133">Transmembrane helix</keyword>
<keyword evidence="13" id="KW-0040">ANK repeat</keyword>
<dbReference type="GO" id="GO:0022611">
    <property type="term" value="P:dormancy process"/>
    <property type="evidence" value="ECO:0007669"/>
    <property type="project" value="UniProtKB-ARBA"/>
</dbReference>
<keyword evidence="15" id="KW-1015">Disulfide bond</keyword>
<evidence type="ECO:0000256" key="9">
    <source>
        <dbReference type="ARBA" id="ARBA00022782"/>
    </source>
</evidence>
<dbReference type="InterPro" id="IPR035993">
    <property type="entry name" value="Notch-like_dom_sf"/>
</dbReference>